<reference evidence="2" key="3">
    <citation type="submission" date="2022-06" db="UniProtKB">
        <authorList>
            <consortium name="EnsemblPlants"/>
        </authorList>
    </citation>
    <scope>IDENTIFICATION</scope>
</reference>
<feature type="region of interest" description="Disordered" evidence="1">
    <location>
        <begin position="1"/>
        <end position="62"/>
    </location>
</feature>
<proteinExistence type="predicted"/>
<name>A0A8R7V344_TRIUA</name>
<reference evidence="2" key="2">
    <citation type="submission" date="2018-03" db="EMBL/GenBank/DDBJ databases">
        <title>The Triticum urartu genome reveals the dynamic nature of wheat genome evolution.</title>
        <authorList>
            <person name="Ling H."/>
            <person name="Ma B."/>
            <person name="Shi X."/>
            <person name="Liu H."/>
            <person name="Dong L."/>
            <person name="Sun H."/>
            <person name="Cao Y."/>
            <person name="Gao Q."/>
            <person name="Zheng S."/>
            <person name="Li Y."/>
            <person name="Yu Y."/>
            <person name="Du H."/>
            <person name="Qi M."/>
            <person name="Li Y."/>
            <person name="Yu H."/>
            <person name="Cui Y."/>
            <person name="Wang N."/>
            <person name="Chen C."/>
            <person name="Wu H."/>
            <person name="Zhao Y."/>
            <person name="Zhang J."/>
            <person name="Li Y."/>
            <person name="Zhou W."/>
            <person name="Zhang B."/>
            <person name="Hu W."/>
            <person name="Eijk M."/>
            <person name="Tang J."/>
            <person name="Witsenboer H."/>
            <person name="Zhao S."/>
            <person name="Li Z."/>
            <person name="Zhang A."/>
            <person name="Wang D."/>
            <person name="Liang C."/>
        </authorList>
    </citation>
    <scope>NUCLEOTIDE SEQUENCE [LARGE SCALE GENOMIC DNA]</scope>
    <source>
        <strain evidence="2">cv. G1812</strain>
    </source>
</reference>
<reference evidence="3" key="1">
    <citation type="journal article" date="2013" name="Nature">
        <title>Draft genome of the wheat A-genome progenitor Triticum urartu.</title>
        <authorList>
            <person name="Ling H.Q."/>
            <person name="Zhao S."/>
            <person name="Liu D."/>
            <person name="Wang J."/>
            <person name="Sun H."/>
            <person name="Zhang C."/>
            <person name="Fan H."/>
            <person name="Li D."/>
            <person name="Dong L."/>
            <person name="Tao Y."/>
            <person name="Gao C."/>
            <person name="Wu H."/>
            <person name="Li Y."/>
            <person name="Cui Y."/>
            <person name="Guo X."/>
            <person name="Zheng S."/>
            <person name="Wang B."/>
            <person name="Yu K."/>
            <person name="Liang Q."/>
            <person name="Yang W."/>
            <person name="Lou X."/>
            <person name="Chen J."/>
            <person name="Feng M."/>
            <person name="Jian J."/>
            <person name="Zhang X."/>
            <person name="Luo G."/>
            <person name="Jiang Y."/>
            <person name="Liu J."/>
            <person name="Wang Z."/>
            <person name="Sha Y."/>
            <person name="Zhang B."/>
            <person name="Wu H."/>
            <person name="Tang D."/>
            <person name="Shen Q."/>
            <person name="Xue P."/>
            <person name="Zou S."/>
            <person name="Wang X."/>
            <person name="Liu X."/>
            <person name="Wang F."/>
            <person name="Yang Y."/>
            <person name="An X."/>
            <person name="Dong Z."/>
            <person name="Zhang K."/>
            <person name="Zhang X."/>
            <person name="Luo M.C."/>
            <person name="Dvorak J."/>
            <person name="Tong Y."/>
            <person name="Wang J."/>
            <person name="Yang H."/>
            <person name="Li Z."/>
            <person name="Wang D."/>
            <person name="Zhang A."/>
            <person name="Wang J."/>
        </authorList>
    </citation>
    <scope>NUCLEOTIDE SEQUENCE</scope>
    <source>
        <strain evidence="3">cv. G1812</strain>
    </source>
</reference>
<dbReference type="Gramene" id="TuG1812G0700001746.01.T01">
    <property type="protein sequence ID" value="TuG1812G0700001746.01.T01"/>
    <property type="gene ID" value="TuG1812G0700001746.01"/>
</dbReference>
<organism evidence="2 3">
    <name type="scientific">Triticum urartu</name>
    <name type="common">Red wild einkorn</name>
    <name type="synonym">Crithodium urartu</name>
    <dbReference type="NCBI Taxonomy" id="4572"/>
    <lineage>
        <taxon>Eukaryota</taxon>
        <taxon>Viridiplantae</taxon>
        <taxon>Streptophyta</taxon>
        <taxon>Embryophyta</taxon>
        <taxon>Tracheophyta</taxon>
        <taxon>Spermatophyta</taxon>
        <taxon>Magnoliopsida</taxon>
        <taxon>Liliopsida</taxon>
        <taxon>Poales</taxon>
        <taxon>Poaceae</taxon>
        <taxon>BOP clade</taxon>
        <taxon>Pooideae</taxon>
        <taxon>Triticodae</taxon>
        <taxon>Triticeae</taxon>
        <taxon>Triticinae</taxon>
        <taxon>Triticum</taxon>
    </lineage>
</organism>
<evidence type="ECO:0000313" key="2">
    <source>
        <dbReference type="EnsemblPlants" id="TuG1812G0700001746.01.T01"/>
    </source>
</evidence>
<feature type="compositionally biased region" description="Low complexity" evidence="1">
    <location>
        <begin position="1"/>
        <end position="23"/>
    </location>
</feature>
<dbReference type="Proteomes" id="UP000015106">
    <property type="component" value="Chromosome 7"/>
</dbReference>
<protein>
    <submittedName>
        <fullName evidence="2">Uncharacterized protein</fullName>
    </submittedName>
</protein>
<feature type="compositionally biased region" description="Basic residues" evidence="1">
    <location>
        <begin position="24"/>
        <end position="34"/>
    </location>
</feature>
<keyword evidence="3" id="KW-1185">Reference proteome</keyword>
<accession>A0A8R7V344</accession>
<sequence>MFSLLHLHSNASSSSIAGSSLRGGRQRVRRRRIRGSQIPPRSAGGRAQRHGTGTSHAARIRRRRGRQLGFGCSCLLPRSIRGLVFVVAAE</sequence>
<evidence type="ECO:0000256" key="1">
    <source>
        <dbReference type="SAM" id="MobiDB-lite"/>
    </source>
</evidence>
<evidence type="ECO:0000313" key="3">
    <source>
        <dbReference type="Proteomes" id="UP000015106"/>
    </source>
</evidence>
<dbReference type="EnsemblPlants" id="TuG1812G0700001746.01.T01">
    <property type="protein sequence ID" value="TuG1812G0700001746.01.T01"/>
    <property type="gene ID" value="TuG1812G0700001746.01"/>
</dbReference>
<dbReference type="AlphaFoldDB" id="A0A8R7V344"/>